<name>Q7UI28_RHOBA</name>
<protein>
    <submittedName>
        <fullName evidence="1">Uncharacterized protein</fullName>
    </submittedName>
</protein>
<accession>Q7UI28</accession>
<dbReference type="HOGENOM" id="CLU_1685212_0_0_0"/>
<sequence>MVGTDDVTAGADSATWFAADEPAAGGAGASSNPLNSIWSSSFCLGRGRDLAMGIAKKVARRREEYVGLGSREHTAIDRNRAVWMGEVDGLSSESQTIVPVKRRFAGSGLSLAGAPSELILGRAAICRSVVLHRVLGGSMLRVIACWGPQQATESCS</sequence>
<dbReference type="EMBL" id="BX294155">
    <property type="protein sequence ID" value="CAD77786.1"/>
    <property type="molecule type" value="Genomic_DNA"/>
</dbReference>
<dbReference type="EnsemblBacteria" id="CAD77786">
    <property type="protein sequence ID" value="CAD77786"/>
    <property type="gene ID" value="RB12800"/>
</dbReference>
<dbReference type="Proteomes" id="UP000001025">
    <property type="component" value="Chromosome"/>
</dbReference>
<dbReference type="KEGG" id="rba:RB12800"/>
<dbReference type="AlphaFoldDB" id="Q7UI28"/>
<dbReference type="PATRIC" id="fig|243090.15.peg.6201"/>
<keyword evidence="2" id="KW-1185">Reference proteome</keyword>
<reference evidence="1 2" key="1">
    <citation type="journal article" date="2003" name="Proc. Natl. Acad. Sci. U.S.A.">
        <title>Complete genome sequence of the marine planctomycete Pirellula sp. strain 1.</title>
        <authorList>
            <person name="Gloeckner F.O."/>
            <person name="Kube M."/>
            <person name="Bauer M."/>
            <person name="Teeling H."/>
            <person name="Lombardot T."/>
            <person name="Ludwig W."/>
            <person name="Gade D."/>
            <person name="Beck A."/>
            <person name="Borzym K."/>
            <person name="Heitmann K."/>
            <person name="Rabus R."/>
            <person name="Schlesner H."/>
            <person name="Amann R."/>
            <person name="Reinhardt R."/>
        </authorList>
    </citation>
    <scope>NUCLEOTIDE SEQUENCE [LARGE SCALE GENOMIC DNA]</scope>
    <source>
        <strain evidence="2">DSM 10527 / NCIMB 13988 / SH1</strain>
    </source>
</reference>
<gene>
    <name evidence="1" type="ordered locus">RB12800</name>
</gene>
<dbReference type="InParanoid" id="Q7UI28"/>
<evidence type="ECO:0000313" key="2">
    <source>
        <dbReference type="Proteomes" id="UP000001025"/>
    </source>
</evidence>
<proteinExistence type="predicted"/>
<dbReference type="STRING" id="243090.RB12800"/>
<evidence type="ECO:0000313" key="1">
    <source>
        <dbReference type="EMBL" id="CAD77786.1"/>
    </source>
</evidence>
<organism evidence="1 2">
    <name type="scientific">Rhodopirellula baltica (strain DSM 10527 / NCIMB 13988 / SH1)</name>
    <dbReference type="NCBI Taxonomy" id="243090"/>
    <lineage>
        <taxon>Bacteria</taxon>
        <taxon>Pseudomonadati</taxon>
        <taxon>Planctomycetota</taxon>
        <taxon>Planctomycetia</taxon>
        <taxon>Pirellulales</taxon>
        <taxon>Pirellulaceae</taxon>
        <taxon>Rhodopirellula</taxon>
    </lineage>
</organism>